<feature type="active site" evidence="8">
    <location>
        <position position="90"/>
    </location>
</feature>
<dbReference type="GO" id="GO:0004190">
    <property type="term" value="F:aspartic-type endopeptidase activity"/>
    <property type="evidence" value="ECO:0007669"/>
    <property type="project" value="UniProtKB-KW"/>
</dbReference>
<keyword evidence="12" id="KW-1185">Reference proteome</keyword>
<evidence type="ECO:0000256" key="6">
    <source>
        <dbReference type="ARBA" id="ARBA00067536"/>
    </source>
</evidence>
<evidence type="ECO:0000259" key="10">
    <source>
        <dbReference type="PROSITE" id="PS51767"/>
    </source>
</evidence>
<sequence>MRTSVAVAFTASLLGTGAINLVKRSDGLPPRVVEHSIQRRNIDNPLQHDRRRRKLRKRDTLVVTLDNQETLYFANVSIGTPEQKFRLHLDTGSSDLWVNVASSYVCKQKGSLCSISGTYSANDSSTSSYVNSDFNISYVDGSGATGDYVTDVVKIGGTTLEAQQFGVGYTSTSEESILGVGYPRNEVVVQYGGGKTYPNVPQNLVDTGAINSNAYSLWLNDLDASTGSILFGGVNTAKYTGALETLPIVKDQGVYAEFIIALTAVGANGQSGSIASNQAIPALLDSGSSLMYLPNDIAQSIYDSVSAQYDQSQGAAFVECSLGDSDSTIDFTFSSPTIRVPMNELVIVAGTDRGQDVCILGIAPADGSTPVLGDTFLRSAYVVYDIAQNEISLAQTSFNSTSNNILEITNSTGVPDATIVSNAVTDVVVSGSGARINGDLGGTLTMDAAAQPTAPPGWNLAALGAAAGAALYAI</sequence>
<dbReference type="InterPro" id="IPR001969">
    <property type="entry name" value="Aspartic_peptidase_AS"/>
</dbReference>
<evidence type="ECO:0000256" key="3">
    <source>
        <dbReference type="ARBA" id="ARBA00022729"/>
    </source>
</evidence>
<evidence type="ECO:0000256" key="5">
    <source>
        <dbReference type="ARBA" id="ARBA00022801"/>
    </source>
</evidence>
<proteinExistence type="inferred from homology"/>
<dbReference type="InterPro" id="IPR001461">
    <property type="entry name" value="Aspartic_peptidase_A1"/>
</dbReference>
<dbReference type="PANTHER" id="PTHR47966:SF65">
    <property type="entry name" value="ASPARTIC-TYPE ENDOPEPTIDASE"/>
    <property type="match status" value="1"/>
</dbReference>
<dbReference type="PANTHER" id="PTHR47966">
    <property type="entry name" value="BETA-SITE APP-CLEAVING ENZYME, ISOFORM A-RELATED"/>
    <property type="match status" value="1"/>
</dbReference>
<keyword evidence="4 9" id="KW-0064">Aspartyl protease</keyword>
<evidence type="ECO:0000256" key="4">
    <source>
        <dbReference type="ARBA" id="ARBA00022750"/>
    </source>
</evidence>
<dbReference type="InterPro" id="IPR033876">
    <property type="entry name" value="SAP-like"/>
</dbReference>
<dbReference type="EMBL" id="ML992664">
    <property type="protein sequence ID" value="KAF2216312.1"/>
    <property type="molecule type" value="Genomic_DNA"/>
</dbReference>
<keyword evidence="3" id="KW-0732">Signal</keyword>
<gene>
    <name evidence="11" type="ORF">CERZMDRAFT_56039</name>
</gene>
<keyword evidence="5 9" id="KW-0378">Hydrolase</keyword>
<dbReference type="Proteomes" id="UP000799539">
    <property type="component" value="Unassembled WGS sequence"/>
</dbReference>
<keyword evidence="2 9" id="KW-0645">Protease</keyword>
<evidence type="ECO:0000256" key="9">
    <source>
        <dbReference type="RuleBase" id="RU000454"/>
    </source>
</evidence>
<accession>A0A6A6FS42</accession>
<dbReference type="PROSITE" id="PS00141">
    <property type="entry name" value="ASP_PROTEASE"/>
    <property type="match status" value="1"/>
</dbReference>
<dbReference type="FunFam" id="2.40.70.10:FF:000011">
    <property type="entry name" value="Aspartic protease"/>
    <property type="match status" value="1"/>
</dbReference>
<dbReference type="AlphaFoldDB" id="A0A6A6FS42"/>
<dbReference type="Pfam" id="PF00026">
    <property type="entry name" value="Asp"/>
    <property type="match status" value="1"/>
</dbReference>
<feature type="active site" evidence="8">
    <location>
        <position position="285"/>
    </location>
</feature>
<dbReference type="PROSITE" id="PS51767">
    <property type="entry name" value="PEPTIDASE_A1"/>
    <property type="match status" value="1"/>
</dbReference>
<evidence type="ECO:0000256" key="2">
    <source>
        <dbReference type="ARBA" id="ARBA00022670"/>
    </source>
</evidence>
<dbReference type="InterPro" id="IPR033121">
    <property type="entry name" value="PEPTIDASE_A1"/>
</dbReference>
<feature type="domain" description="Peptidase A1" evidence="10">
    <location>
        <begin position="72"/>
        <end position="394"/>
    </location>
</feature>
<dbReference type="PRINTS" id="PR00792">
    <property type="entry name" value="PEPSIN"/>
</dbReference>
<dbReference type="Gene3D" id="2.40.70.10">
    <property type="entry name" value="Acid Proteases"/>
    <property type="match status" value="2"/>
</dbReference>
<evidence type="ECO:0000256" key="1">
    <source>
        <dbReference type="ARBA" id="ARBA00007447"/>
    </source>
</evidence>
<organism evidence="11 12">
    <name type="scientific">Cercospora zeae-maydis SCOH1-5</name>
    <dbReference type="NCBI Taxonomy" id="717836"/>
    <lineage>
        <taxon>Eukaryota</taxon>
        <taxon>Fungi</taxon>
        <taxon>Dikarya</taxon>
        <taxon>Ascomycota</taxon>
        <taxon>Pezizomycotina</taxon>
        <taxon>Dothideomycetes</taxon>
        <taxon>Dothideomycetidae</taxon>
        <taxon>Mycosphaerellales</taxon>
        <taxon>Mycosphaerellaceae</taxon>
        <taxon>Cercospora</taxon>
    </lineage>
</organism>
<evidence type="ECO:0000256" key="7">
    <source>
        <dbReference type="ARBA" id="ARBA00068059"/>
    </source>
</evidence>
<dbReference type="InterPro" id="IPR021109">
    <property type="entry name" value="Peptidase_aspartic_dom_sf"/>
</dbReference>
<name>A0A6A6FS42_9PEZI</name>
<dbReference type="OrthoDB" id="771136at2759"/>
<protein>
    <recommendedName>
        <fullName evidence="7">Probable aspartic-type endopeptidase OPSB</fullName>
    </recommendedName>
    <alternativeName>
        <fullName evidence="6">Probable aspartic-type endopeptidase opsB</fullName>
    </alternativeName>
</protein>
<reference evidence="11" key="1">
    <citation type="journal article" date="2020" name="Stud. Mycol.">
        <title>101 Dothideomycetes genomes: a test case for predicting lifestyles and emergence of pathogens.</title>
        <authorList>
            <person name="Haridas S."/>
            <person name="Albert R."/>
            <person name="Binder M."/>
            <person name="Bloem J."/>
            <person name="Labutti K."/>
            <person name="Salamov A."/>
            <person name="Andreopoulos B."/>
            <person name="Baker S."/>
            <person name="Barry K."/>
            <person name="Bills G."/>
            <person name="Bluhm B."/>
            <person name="Cannon C."/>
            <person name="Castanera R."/>
            <person name="Culley D."/>
            <person name="Daum C."/>
            <person name="Ezra D."/>
            <person name="Gonzalez J."/>
            <person name="Henrissat B."/>
            <person name="Kuo A."/>
            <person name="Liang C."/>
            <person name="Lipzen A."/>
            <person name="Lutzoni F."/>
            <person name="Magnuson J."/>
            <person name="Mondo S."/>
            <person name="Nolan M."/>
            <person name="Ohm R."/>
            <person name="Pangilinan J."/>
            <person name="Park H.-J."/>
            <person name="Ramirez L."/>
            <person name="Alfaro M."/>
            <person name="Sun H."/>
            <person name="Tritt A."/>
            <person name="Yoshinaga Y."/>
            <person name="Zwiers L.-H."/>
            <person name="Turgeon B."/>
            <person name="Goodwin S."/>
            <person name="Spatafora J."/>
            <person name="Crous P."/>
            <person name="Grigoriev I."/>
        </authorList>
    </citation>
    <scope>NUCLEOTIDE SEQUENCE</scope>
    <source>
        <strain evidence="11">SCOH1-5</strain>
    </source>
</reference>
<dbReference type="CDD" id="cd05474">
    <property type="entry name" value="SAP_like"/>
    <property type="match status" value="1"/>
</dbReference>
<evidence type="ECO:0000256" key="8">
    <source>
        <dbReference type="PIRSR" id="PIRSR601461-1"/>
    </source>
</evidence>
<dbReference type="SUPFAM" id="SSF50630">
    <property type="entry name" value="Acid proteases"/>
    <property type="match status" value="1"/>
</dbReference>
<comment type="similarity">
    <text evidence="1 9">Belongs to the peptidase A1 family.</text>
</comment>
<evidence type="ECO:0000313" key="11">
    <source>
        <dbReference type="EMBL" id="KAF2216312.1"/>
    </source>
</evidence>
<dbReference type="GO" id="GO:0006508">
    <property type="term" value="P:proteolysis"/>
    <property type="evidence" value="ECO:0007669"/>
    <property type="project" value="UniProtKB-KW"/>
</dbReference>
<evidence type="ECO:0000313" key="12">
    <source>
        <dbReference type="Proteomes" id="UP000799539"/>
    </source>
</evidence>